<gene>
    <name evidence="1" type="ORF">FA95DRAFT_1563767</name>
</gene>
<protein>
    <submittedName>
        <fullName evidence="1">Uncharacterized protein</fullName>
    </submittedName>
</protein>
<proteinExistence type="predicted"/>
<name>A0ACB8RGE2_9AGAM</name>
<accession>A0ACB8RGE2</accession>
<comment type="caution">
    <text evidence="1">The sequence shown here is derived from an EMBL/GenBank/DDBJ whole genome shotgun (WGS) entry which is preliminary data.</text>
</comment>
<evidence type="ECO:0000313" key="1">
    <source>
        <dbReference type="EMBL" id="KAI0042977.1"/>
    </source>
</evidence>
<reference evidence="1" key="1">
    <citation type="submission" date="2021-02" db="EMBL/GenBank/DDBJ databases">
        <authorList>
            <consortium name="DOE Joint Genome Institute"/>
            <person name="Ahrendt S."/>
            <person name="Looney B.P."/>
            <person name="Miyauchi S."/>
            <person name="Morin E."/>
            <person name="Drula E."/>
            <person name="Courty P.E."/>
            <person name="Chicoki N."/>
            <person name="Fauchery L."/>
            <person name="Kohler A."/>
            <person name="Kuo A."/>
            <person name="Labutti K."/>
            <person name="Pangilinan J."/>
            <person name="Lipzen A."/>
            <person name="Riley R."/>
            <person name="Andreopoulos W."/>
            <person name="He G."/>
            <person name="Johnson J."/>
            <person name="Barry K.W."/>
            <person name="Grigoriev I.V."/>
            <person name="Nagy L."/>
            <person name="Hibbett D."/>
            <person name="Henrissat B."/>
            <person name="Matheny P.B."/>
            <person name="Labbe J."/>
            <person name="Martin F."/>
        </authorList>
    </citation>
    <scope>NUCLEOTIDE SEQUENCE</scope>
    <source>
        <strain evidence="1">FP105234-sp</strain>
    </source>
</reference>
<evidence type="ECO:0000313" key="2">
    <source>
        <dbReference type="Proteomes" id="UP000814033"/>
    </source>
</evidence>
<keyword evidence="2" id="KW-1185">Reference proteome</keyword>
<reference evidence="1" key="2">
    <citation type="journal article" date="2022" name="New Phytol.">
        <title>Evolutionary transition to the ectomycorrhizal habit in the genomes of a hyperdiverse lineage of mushroom-forming fungi.</title>
        <authorList>
            <person name="Looney B."/>
            <person name="Miyauchi S."/>
            <person name="Morin E."/>
            <person name="Drula E."/>
            <person name="Courty P.E."/>
            <person name="Kohler A."/>
            <person name="Kuo A."/>
            <person name="LaButti K."/>
            <person name="Pangilinan J."/>
            <person name="Lipzen A."/>
            <person name="Riley R."/>
            <person name="Andreopoulos W."/>
            <person name="He G."/>
            <person name="Johnson J."/>
            <person name="Nolan M."/>
            <person name="Tritt A."/>
            <person name="Barry K.W."/>
            <person name="Grigoriev I.V."/>
            <person name="Nagy L.G."/>
            <person name="Hibbett D."/>
            <person name="Henrissat B."/>
            <person name="Matheny P.B."/>
            <person name="Labbe J."/>
            <person name="Martin F.M."/>
        </authorList>
    </citation>
    <scope>NUCLEOTIDE SEQUENCE</scope>
    <source>
        <strain evidence="1">FP105234-sp</strain>
    </source>
</reference>
<organism evidence="1 2">
    <name type="scientific">Auriscalpium vulgare</name>
    <dbReference type="NCBI Taxonomy" id="40419"/>
    <lineage>
        <taxon>Eukaryota</taxon>
        <taxon>Fungi</taxon>
        <taxon>Dikarya</taxon>
        <taxon>Basidiomycota</taxon>
        <taxon>Agaricomycotina</taxon>
        <taxon>Agaricomycetes</taxon>
        <taxon>Russulales</taxon>
        <taxon>Auriscalpiaceae</taxon>
        <taxon>Auriscalpium</taxon>
    </lineage>
</organism>
<sequence>MARSLSTAISAFHLSLLALTMISCYMCPPSPVSEAVKRTSTQVAFNMSAAVFPDGACSSDRRLEFVNNRPIPCIANRQRLAPTVFRARSATDTSFAPSVYAHSPAPLASRASASSPAHTIDLPRCSATENRLEEALALVHGWW</sequence>
<dbReference type="Proteomes" id="UP000814033">
    <property type="component" value="Unassembled WGS sequence"/>
</dbReference>
<dbReference type="EMBL" id="MU276038">
    <property type="protein sequence ID" value="KAI0042977.1"/>
    <property type="molecule type" value="Genomic_DNA"/>
</dbReference>